<comment type="caution">
    <text evidence="1">The sequence shown here is derived from an EMBL/GenBank/DDBJ whole genome shotgun (WGS) entry which is preliminary data.</text>
</comment>
<sequence length="411" mass="46303">MAQAPPSLDSLPTEIITEIVSYITDCRTLYHLITASPAVSRVFDSPTIGPEILEHVLANSTAPQVYGLIRLVAIVRTSTLDNPPAASLGAFIKRANHHIQQNGKGRFHSTVPPLTQTYRCQAPGSIRSILQTARRVAYMIPACLSCYREQWLSATPSHTEGDMRGWAYKSWRNRYADRPYIPCDVGPPVWVEEQRAARGFWRLQLLYELRRASFEGRLSWVNGSHHQLITAETLYGALRYEKEEFLTVSDFIDQVCAAGVTCEGQTWSLPNLPPDALPSLWPEPSPPLAVDESAGHTRGFLMSQNPVGWVYANIRLRHFPPSPIRGVPLHPFRRLGLFIWEYDKLVKMELMSSTGYPFSATGEPSKMYTWRSLVSKEILTEVEGNLEAGIVQQQESQQRVEDYGQDYESSP</sequence>
<evidence type="ECO:0000313" key="2">
    <source>
        <dbReference type="Proteomes" id="UP000805649"/>
    </source>
</evidence>
<organism evidence="1 2">
    <name type="scientific">Colletotrichum truncatum</name>
    <name type="common">Anthracnose fungus</name>
    <name type="synonym">Colletotrichum capsici</name>
    <dbReference type="NCBI Taxonomy" id="5467"/>
    <lineage>
        <taxon>Eukaryota</taxon>
        <taxon>Fungi</taxon>
        <taxon>Dikarya</taxon>
        <taxon>Ascomycota</taxon>
        <taxon>Pezizomycotina</taxon>
        <taxon>Sordariomycetes</taxon>
        <taxon>Hypocreomycetidae</taxon>
        <taxon>Glomerellales</taxon>
        <taxon>Glomerellaceae</taxon>
        <taxon>Colletotrichum</taxon>
        <taxon>Colletotrichum truncatum species complex</taxon>
    </lineage>
</organism>
<name>A0ACC3YJC8_COLTU</name>
<keyword evidence="2" id="KW-1185">Reference proteome</keyword>
<protein>
    <submittedName>
        <fullName evidence="1">Uncharacterized protein</fullName>
    </submittedName>
</protein>
<evidence type="ECO:0000313" key="1">
    <source>
        <dbReference type="EMBL" id="KAL0932011.1"/>
    </source>
</evidence>
<proteinExistence type="predicted"/>
<accession>A0ACC3YJC8</accession>
<gene>
    <name evidence="1" type="ORF">CTRU02_212964</name>
</gene>
<reference evidence="1 2" key="1">
    <citation type="journal article" date="2020" name="Phytopathology">
        <title>Genome Sequence Resources of Colletotrichum truncatum, C. plurivorum, C. musicola, and C. sojae: Four Species Pathogenic to Soybean (Glycine max).</title>
        <authorList>
            <person name="Rogerio F."/>
            <person name="Boufleur T.R."/>
            <person name="Ciampi-Guillardi M."/>
            <person name="Sukno S.A."/>
            <person name="Thon M.R."/>
            <person name="Massola Junior N.S."/>
            <person name="Baroncelli R."/>
        </authorList>
    </citation>
    <scope>NUCLEOTIDE SEQUENCE [LARGE SCALE GENOMIC DNA]</scope>
    <source>
        <strain evidence="1 2">CMES1059</strain>
    </source>
</reference>
<dbReference type="EMBL" id="VUJX02000009">
    <property type="protein sequence ID" value="KAL0932011.1"/>
    <property type="molecule type" value="Genomic_DNA"/>
</dbReference>
<dbReference type="Proteomes" id="UP000805649">
    <property type="component" value="Unassembled WGS sequence"/>
</dbReference>